<dbReference type="InterPro" id="IPR019035">
    <property type="entry name" value="Mediator_Med12"/>
</dbReference>
<dbReference type="GO" id="GO:0006357">
    <property type="term" value="P:regulation of transcription by RNA polymerase II"/>
    <property type="evidence" value="ECO:0007669"/>
    <property type="project" value="InterPro"/>
</dbReference>
<proteinExistence type="inferred from homology"/>
<dbReference type="Pfam" id="PF09497">
    <property type="entry name" value="Med12"/>
    <property type="match status" value="1"/>
</dbReference>
<evidence type="ECO:0000256" key="3">
    <source>
        <dbReference type="ARBA" id="ARBA00019622"/>
    </source>
</evidence>
<evidence type="ECO:0000256" key="6">
    <source>
        <dbReference type="ARBA" id="ARBA00023242"/>
    </source>
</evidence>
<dbReference type="GO" id="GO:0016592">
    <property type="term" value="C:mediator complex"/>
    <property type="evidence" value="ECO:0007669"/>
    <property type="project" value="InterPro"/>
</dbReference>
<sequence length="1583" mass="177294">MRGHEQSSIPLYKSQPPAWLPKAHSAGELGYPGFYPPHSGQEEDILSESNIKNGFVLPPSVQMETFSAQSTVTESLHGQDTISKLEELMNEVFARRLHQIPSIPLSTFRVPSRVTLNDTKRQAWFADLANPDVPLNKLGKSVPHGAKGHDLLDLLHSNNIAIPRAVWFLRVFGANETAGLRNRPSYNPTQYSVEWAGVVTGYMKKQLADIALPSAPRPGMNIKQTFKGVLADTGTRDRWISRFTYCLKLLRAFYKEGLVDRRTFLVWVVHQMGICNLAQAGFIARIADEYLEGMMNSRPLTRPFVEACVSKLSEIGSSASREFLVDTEGLLKAILQRFCLALPDAFVSPRMWATHSSLLLAVLTENIMDQTFDGQNPSEIHQVLIRNVADIQRRNEAMLFYNLPPLASDRLGSSVLDIKLLNSISRTTDINSISFFSDNVLDDPKHKLDMLLTWSITPLQFGDHRPFAAITLIRNWRLRAGERALRREDRSPDEFIQDQLFNWLDSSEVAGDPKNICAVALLFGKLIQRELFSYGSYIQRLIARGEPGLSFNDAVESRHRLFLRWISLSEPSQLNQRKVTLYGVRARDTPEEGTERQMRKEIRAVMPQLFDGGPEPLLKSPDALFRQCKTFVASPLYEQVRTLKLWLLPILEKSISSISVIDNVLKSYCIAVELMAETKCFRSILNLTLCLLEHASTTDSLNTAIDTLRRFHTLWSCMDVVGSIVTSLQTAHQIWKSKGMQTRVLLVLLKELDDNRFLSAQARDQLNAEISYYSMTLQPVIVGHPEPVPSVLPEILLLAGDYEEDAPSTLANGLWIKYRMSFDWAWKVWDNTIASLRQIPLMVPDTEGRRGCALRYATFLRHVDHLLPTGLDDHVLGWFLGPGKSEVVNLTADVWDIVTLLLLGLVVHGALKTTTIMTGLVYPAWQCASSSVELPLQQMEVFLAAANNLVQGLLLRGEGSSGIMPPCDLFDVQRLQTRKQDVYCEPHFPALVSNIPILVSLENNERIPEHLRTELKAIRHSLYEDDNFRQGTFRNLDALREAFEQAMQLKENTSPEVGDRTMAALRMIFSEAPDEDIEISSWPEKSSFLSPWMISATTIQLQFFLKQMERSINKESHAYDTACMTLDKLTSVIFDHTLSSDEACFVTQMTQGVGSAVAGKIINNGLRFLTGVLRDPSSDTGTSLARAGESFRILIYVAEPLRQESAHLPVLDPDVQDMFFSTLCSKFASIEEATHNPDAMTVDRTDFTQEVVLLARFLQFDLSFEGAWTASTTESSRKLCASLYRLTLLFASGNTFDPIAYPLLLDTLYYLIDEAPTSTKMNAFDPFINYPDITPSDFAPDIPFHYLTQLRSLLPHLPAVSSVADLASCHRDPSGKLVQDAPVVNRPWEWIENLGEPSFPEERFREGEDRVKYQVKNSGSISLDTFGARMTGEGIITSKYDDERIEANMRMFEDGLSADNVFKRDWRETRLAVEIEGMALTAGRKAGMSGSQELGPRVASPGASSSRIGKSPARSSLHRSTNSTRSGSVEIIDVDSVSSSTMRKGVKRKAATSDDEVIIVDGPSKGGSSSSKKSKPNPKARKR</sequence>
<dbReference type="PANTHER" id="PTHR46567:SF1">
    <property type="entry name" value="MEDIATOR OF RNA POLYMERASE II TRANSCRIPTION SUBUNIT 12"/>
    <property type="match status" value="1"/>
</dbReference>
<dbReference type="SMART" id="SM01281">
    <property type="entry name" value="Med12"/>
    <property type="match status" value="1"/>
</dbReference>
<evidence type="ECO:0000256" key="1">
    <source>
        <dbReference type="ARBA" id="ARBA00004123"/>
    </source>
</evidence>
<dbReference type="Proteomes" id="UP001175226">
    <property type="component" value="Unassembled WGS sequence"/>
</dbReference>
<evidence type="ECO:0000313" key="11">
    <source>
        <dbReference type="Proteomes" id="UP001175226"/>
    </source>
</evidence>
<evidence type="ECO:0000256" key="4">
    <source>
        <dbReference type="ARBA" id="ARBA00023015"/>
    </source>
</evidence>
<evidence type="ECO:0000256" key="2">
    <source>
        <dbReference type="ARBA" id="ARBA00010289"/>
    </source>
</evidence>
<feature type="compositionally biased region" description="Low complexity" evidence="8">
    <location>
        <begin position="1526"/>
        <end position="1540"/>
    </location>
</feature>
<evidence type="ECO:0000256" key="7">
    <source>
        <dbReference type="ARBA" id="ARBA00032010"/>
    </source>
</evidence>
<evidence type="ECO:0000313" key="10">
    <source>
        <dbReference type="EMBL" id="KAK0454742.1"/>
    </source>
</evidence>
<accession>A0AA39N1R4</accession>
<organism evidence="10 11">
    <name type="scientific">Armillaria borealis</name>
    <dbReference type="NCBI Taxonomy" id="47425"/>
    <lineage>
        <taxon>Eukaryota</taxon>
        <taxon>Fungi</taxon>
        <taxon>Dikarya</taxon>
        <taxon>Basidiomycota</taxon>
        <taxon>Agaricomycotina</taxon>
        <taxon>Agaricomycetes</taxon>
        <taxon>Agaricomycetidae</taxon>
        <taxon>Agaricales</taxon>
        <taxon>Marasmiineae</taxon>
        <taxon>Physalacriaceae</taxon>
        <taxon>Armillaria</taxon>
    </lineage>
</organism>
<keyword evidence="4" id="KW-0805">Transcription regulation</keyword>
<keyword evidence="5" id="KW-0804">Transcription</keyword>
<feature type="domain" description="Mediator complex subunit Med12" evidence="9">
    <location>
        <begin position="107"/>
        <end position="170"/>
    </location>
</feature>
<comment type="subcellular location">
    <subcellularLocation>
        <location evidence="1">Nucleus</location>
    </subcellularLocation>
</comment>
<dbReference type="PANTHER" id="PTHR46567">
    <property type="entry name" value="MEDIATOR OF RNA POLYMERASE II TRANSCRIPTION SUBUNIT 12"/>
    <property type="match status" value="1"/>
</dbReference>
<protein>
    <recommendedName>
        <fullName evidence="3">Mediator of RNA polymerase II transcription subunit 12</fullName>
    </recommendedName>
    <alternativeName>
        <fullName evidence="7">Mediator complex subunit 12</fullName>
    </alternativeName>
</protein>
<name>A0AA39N1R4_9AGAR</name>
<evidence type="ECO:0000259" key="9">
    <source>
        <dbReference type="SMART" id="SM01281"/>
    </source>
</evidence>
<feature type="compositionally biased region" description="Basic residues" evidence="8">
    <location>
        <begin position="1572"/>
        <end position="1583"/>
    </location>
</feature>
<gene>
    <name evidence="10" type="ORF">EV421DRAFT_1758898</name>
</gene>
<reference evidence="10" key="1">
    <citation type="submission" date="2023-06" db="EMBL/GenBank/DDBJ databases">
        <authorList>
            <consortium name="Lawrence Berkeley National Laboratory"/>
            <person name="Ahrendt S."/>
            <person name="Sahu N."/>
            <person name="Indic B."/>
            <person name="Wong-Bajracharya J."/>
            <person name="Merenyi Z."/>
            <person name="Ke H.-M."/>
            <person name="Monk M."/>
            <person name="Kocsube S."/>
            <person name="Drula E."/>
            <person name="Lipzen A."/>
            <person name="Balint B."/>
            <person name="Henrissat B."/>
            <person name="Andreopoulos B."/>
            <person name="Martin F.M."/>
            <person name="Harder C.B."/>
            <person name="Rigling D."/>
            <person name="Ford K.L."/>
            <person name="Foster G.D."/>
            <person name="Pangilinan J."/>
            <person name="Papanicolaou A."/>
            <person name="Barry K."/>
            <person name="LaButti K."/>
            <person name="Viragh M."/>
            <person name="Koriabine M."/>
            <person name="Yan M."/>
            <person name="Riley R."/>
            <person name="Champramary S."/>
            <person name="Plett K.L."/>
            <person name="Tsai I.J."/>
            <person name="Slot J."/>
            <person name="Sipos G."/>
            <person name="Plett J."/>
            <person name="Nagy L.G."/>
            <person name="Grigoriev I.V."/>
        </authorList>
    </citation>
    <scope>NUCLEOTIDE SEQUENCE</scope>
    <source>
        <strain evidence="10">FPL87.14</strain>
    </source>
</reference>
<dbReference type="EMBL" id="JAUEPT010000002">
    <property type="protein sequence ID" value="KAK0454742.1"/>
    <property type="molecule type" value="Genomic_DNA"/>
</dbReference>
<evidence type="ECO:0000256" key="8">
    <source>
        <dbReference type="SAM" id="MobiDB-lite"/>
    </source>
</evidence>
<keyword evidence="6" id="KW-0539">Nucleus</keyword>
<comment type="similarity">
    <text evidence="2">Belongs to the Mediator complex subunit 12 family.</text>
</comment>
<feature type="compositionally biased region" description="Low complexity" evidence="8">
    <location>
        <begin position="1562"/>
        <end position="1571"/>
    </location>
</feature>
<keyword evidence="11" id="KW-1185">Reference proteome</keyword>
<comment type="caution">
    <text evidence="10">The sequence shown here is derived from an EMBL/GenBank/DDBJ whole genome shotgun (WGS) entry which is preliminary data.</text>
</comment>
<evidence type="ECO:0000256" key="5">
    <source>
        <dbReference type="ARBA" id="ARBA00023163"/>
    </source>
</evidence>
<feature type="region of interest" description="Disordered" evidence="8">
    <location>
        <begin position="1484"/>
        <end position="1583"/>
    </location>
</feature>
<dbReference type="GO" id="GO:0003712">
    <property type="term" value="F:transcription coregulator activity"/>
    <property type="evidence" value="ECO:0007669"/>
    <property type="project" value="InterPro"/>
</dbReference>